<evidence type="ECO:0000313" key="8">
    <source>
        <dbReference type="Proteomes" id="UP000323671"/>
    </source>
</evidence>
<dbReference type="InterPro" id="IPR005496">
    <property type="entry name" value="Integral_membrane_TerC"/>
</dbReference>
<feature type="transmembrane region" description="Helical" evidence="6">
    <location>
        <begin position="12"/>
        <end position="30"/>
    </location>
</feature>
<comment type="subcellular location">
    <subcellularLocation>
        <location evidence="1">Membrane</location>
        <topology evidence="1">Multi-pass membrane protein</topology>
    </subcellularLocation>
</comment>
<feature type="transmembrane region" description="Helical" evidence="6">
    <location>
        <begin position="268"/>
        <end position="287"/>
    </location>
</feature>
<gene>
    <name evidence="7" type="primary">terC</name>
    <name evidence="7" type="ORF">OTERR_10600</name>
</gene>
<dbReference type="PANTHER" id="PTHR30238:SF0">
    <property type="entry name" value="THYLAKOID MEMBRANE PROTEIN TERC, CHLOROPLASTIC"/>
    <property type="match status" value="1"/>
</dbReference>
<proteinExistence type="inferred from homology"/>
<evidence type="ECO:0000256" key="4">
    <source>
        <dbReference type="ARBA" id="ARBA00022989"/>
    </source>
</evidence>
<sequence>METSIGNVWWWSGFVVFVIVAILVDLLAVERKGSRAVTIKQALAWSALWVGLAMAFCAFLWFWLDTHGGRELANQKAGEFLTGYLIEKSLSVDNIFVFLMLFTAFAVPAEQQKKALILGVIGAVVLRAIMILVGAWLIARFSWILYVFGAFLLFTGAKMAFGGEHEPDLEKNPILRWMRGHLKLLPQYDGAKLAVTRNGERWFTPLFVVVVLIGITDVIFAVDSIPAIFAITTDPFIVMTSNIFAILGLRALYFLLADMAARFHLLKYGLAAVLAFIGVKMLIVDFFHMPVALSLGAVGGLLVLSVIASLLIPAKSHTPAKH</sequence>
<organism evidence="7 8">
    <name type="scientific">Oryzomicrobium terrae</name>
    <dbReference type="NCBI Taxonomy" id="1735038"/>
    <lineage>
        <taxon>Bacteria</taxon>
        <taxon>Pseudomonadati</taxon>
        <taxon>Pseudomonadota</taxon>
        <taxon>Betaproteobacteria</taxon>
        <taxon>Rhodocyclales</taxon>
        <taxon>Rhodocyclaceae</taxon>
        <taxon>Oryzomicrobium</taxon>
    </lineage>
</organism>
<feature type="transmembrane region" description="Helical" evidence="6">
    <location>
        <begin position="90"/>
        <end position="109"/>
    </location>
</feature>
<dbReference type="InterPro" id="IPR022369">
    <property type="entry name" value="Integral_membrane_TerC_rswitch"/>
</dbReference>
<accession>A0A5C1E6I3</accession>
<dbReference type="Proteomes" id="UP000323671">
    <property type="component" value="Chromosome"/>
</dbReference>
<protein>
    <submittedName>
        <fullName evidence="7">Tellurite resistance protein TerC</fullName>
    </submittedName>
</protein>
<feature type="transmembrane region" description="Helical" evidence="6">
    <location>
        <begin position="236"/>
        <end position="256"/>
    </location>
</feature>
<dbReference type="GO" id="GO:0016020">
    <property type="term" value="C:membrane"/>
    <property type="evidence" value="ECO:0007669"/>
    <property type="project" value="UniProtKB-SubCell"/>
</dbReference>
<evidence type="ECO:0000256" key="1">
    <source>
        <dbReference type="ARBA" id="ARBA00004141"/>
    </source>
</evidence>
<comment type="similarity">
    <text evidence="2">Belongs to the TerC family.</text>
</comment>
<feature type="transmembrane region" description="Helical" evidence="6">
    <location>
        <begin position="143"/>
        <end position="161"/>
    </location>
</feature>
<dbReference type="Pfam" id="PF03741">
    <property type="entry name" value="TerC"/>
    <property type="match status" value="1"/>
</dbReference>
<dbReference type="NCBIfam" id="TIGR03718">
    <property type="entry name" value="R_switched_Alx"/>
    <property type="match status" value="1"/>
</dbReference>
<feature type="transmembrane region" description="Helical" evidence="6">
    <location>
        <begin position="42"/>
        <end position="64"/>
    </location>
</feature>
<feature type="transmembrane region" description="Helical" evidence="6">
    <location>
        <begin position="116"/>
        <end position="137"/>
    </location>
</feature>
<name>A0A5C1E6I3_9RHOO</name>
<feature type="transmembrane region" description="Helical" evidence="6">
    <location>
        <begin position="293"/>
        <end position="312"/>
    </location>
</feature>
<dbReference type="RefSeq" id="WP_054622377.1">
    <property type="nucleotide sequence ID" value="NZ_CP022579.1"/>
</dbReference>
<dbReference type="KEGG" id="otr:OTERR_10600"/>
<evidence type="ECO:0000313" key="7">
    <source>
        <dbReference type="EMBL" id="QEL64536.1"/>
    </source>
</evidence>
<evidence type="ECO:0000256" key="2">
    <source>
        <dbReference type="ARBA" id="ARBA00007511"/>
    </source>
</evidence>
<evidence type="ECO:0000256" key="3">
    <source>
        <dbReference type="ARBA" id="ARBA00022692"/>
    </source>
</evidence>
<dbReference type="PANTHER" id="PTHR30238">
    <property type="entry name" value="MEMBRANE BOUND PREDICTED REDOX MODULATOR"/>
    <property type="match status" value="1"/>
</dbReference>
<feature type="transmembrane region" description="Helical" evidence="6">
    <location>
        <begin position="206"/>
        <end position="230"/>
    </location>
</feature>
<evidence type="ECO:0000256" key="6">
    <source>
        <dbReference type="SAM" id="Phobius"/>
    </source>
</evidence>
<keyword evidence="8" id="KW-1185">Reference proteome</keyword>
<keyword evidence="5 6" id="KW-0472">Membrane</keyword>
<reference evidence="7 8" key="1">
    <citation type="submission" date="2017-07" db="EMBL/GenBank/DDBJ databases">
        <title>Complete genome sequence of Oryzomicrobium terrae TPP412.</title>
        <authorList>
            <person name="Chiu L.-W."/>
            <person name="Lo K.-J."/>
            <person name="Tsai Y.-M."/>
            <person name="Lin S.-S."/>
            <person name="Kuo C.-H."/>
            <person name="Liu C.-T."/>
        </authorList>
    </citation>
    <scope>NUCLEOTIDE SEQUENCE [LARGE SCALE GENOMIC DNA]</scope>
    <source>
        <strain evidence="7 8">TPP412</strain>
    </source>
</reference>
<evidence type="ECO:0000256" key="5">
    <source>
        <dbReference type="ARBA" id="ARBA00023136"/>
    </source>
</evidence>
<keyword evidence="4 6" id="KW-1133">Transmembrane helix</keyword>
<dbReference type="AlphaFoldDB" id="A0A5C1E6I3"/>
<keyword evidence="3 6" id="KW-0812">Transmembrane</keyword>
<dbReference type="EMBL" id="CP022579">
    <property type="protein sequence ID" value="QEL64536.1"/>
    <property type="molecule type" value="Genomic_DNA"/>
</dbReference>